<name>A0A0F9Y7V3_9ZZZZ</name>
<accession>A0A0F9Y7V3</accession>
<proteinExistence type="predicted"/>
<feature type="region of interest" description="Disordered" evidence="1">
    <location>
        <begin position="72"/>
        <end position="102"/>
    </location>
</feature>
<comment type="caution">
    <text evidence="2">The sequence shown here is derived from an EMBL/GenBank/DDBJ whole genome shotgun (WGS) entry which is preliminary data.</text>
</comment>
<dbReference type="AlphaFoldDB" id="A0A0F9Y7V3"/>
<evidence type="ECO:0008006" key="3">
    <source>
        <dbReference type="Google" id="ProtNLM"/>
    </source>
</evidence>
<reference evidence="2" key="1">
    <citation type="journal article" date="2015" name="Nature">
        <title>Complex archaea that bridge the gap between prokaryotes and eukaryotes.</title>
        <authorList>
            <person name="Spang A."/>
            <person name="Saw J.H."/>
            <person name="Jorgensen S.L."/>
            <person name="Zaremba-Niedzwiedzka K."/>
            <person name="Martijn J."/>
            <person name="Lind A.E."/>
            <person name="van Eijk R."/>
            <person name="Schleper C."/>
            <person name="Guy L."/>
            <person name="Ettema T.J."/>
        </authorList>
    </citation>
    <scope>NUCLEOTIDE SEQUENCE</scope>
</reference>
<evidence type="ECO:0000313" key="2">
    <source>
        <dbReference type="EMBL" id="KKO08037.1"/>
    </source>
</evidence>
<dbReference type="InterPro" id="IPR021326">
    <property type="entry name" value="DUF2931"/>
</dbReference>
<sequence>MLKARSFHAVMLLLVMLALAACVGSGKSQGFSAPKLPYRTWEIGLITPNYMEVWVESVDVVDQRGFAYERVHGGTSSIQNPPGNRGNPSGWPKRPGAGKSRPMEGIDLPEHIFVRWQSLAEPQTYNARVDVPDWVRHEMIIPRDAYCRFDGKNIQDYRKVITLGLAPGGIVKAWLNGDCSDPMEIGRFEGSIVPEGPSGGAD</sequence>
<gene>
    <name evidence="2" type="ORF">LCGC14_0047310</name>
</gene>
<dbReference type="PROSITE" id="PS51257">
    <property type="entry name" value="PROKAR_LIPOPROTEIN"/>
    <property type="match status" value="1"/>
</dbReference>
<protein>
    <recommendedName>
        <fullName evidence="3">DUF2931 domain-containing protein</fullName>
    </recommendedName>
</protein>
<dbReference type="Pfam" id="PF11153">
    <property type="entry name" value="DUF2931"/>
    <property type="match status" value="1"/>
</dbReference>
<organism evidence="2">
    <name type="scientific">marine sediment metagenome</name>
    <dbReference type="NCBI Taxonomy" id="412755"/>
    <lineage>
        <taxon>unclassified sequences</taxon>
        <taxon>metagenomes</taxon>
        <taxon>ecological metagenomes</taxon>
    </lineage>
</organism>
<evidence type="ECO:0000256" key="1">
    <source>
        <dbReference type="SAM" id="MobiDB-lite"/>
    </source>
</evidence>
<dbReference type="EMBL" id="LAZR01000010">
    <property type="protein sequence ID" value="KKO08037.1"/>
    <property type="molecule type" value="Genomic_DNA"/>
</dbReference>